<organism evidence="1">
    <name type="scientific">Acidobacterium capsulatum</name>
    <dbReference type="NCBI Taxonomy" id="33075"/>
    <lineage>
        <taxon>Bacteria</taxon>
        <taxon>Pseudomonadati</taxon>
        <taxon>Acidobacteriota</taxon>
        <taxon>Terriglobia</taxon>
        <taxon>Terriglobales</taxon>
        <taxon>Acidobacteriaceae</taxon>
        <taxon>Acidobacterium</taxon>
    </lineage>
</organism>
<evidence type="ECO:0000313" key="1">
    <source>
        <dbReference type="EMBL" id="HGY95646.1"/>
    </source>
</evidence>
<accession>A0A7V4XVB1</accession>
<name>A0A7V4XVB1_9BACT</name>
<gene>
    <name evidence="1" type="ORF">ENW50_13315</name>
</gene>
<sequence length="110" mass="12213">MISLTRLNGAPFVVNSDLIKSIEASPDTMLTLIHGEKIVVLESCEEVIERMIAYRVKVLARLAHDLPDAAARLSAHSAGEADMAREAYQEFKRQGMVPDLAAVHRRRSQD</sequence>
<dbReference type="AlphaFoldDB" id="A0A7V4XVB1"/>
<dbReference type="Pfam" id="PF06289">
    <property type="entry name" value="FlbD"/>
    <property type="match status" value="1"/>
</dbReference>
<dbReference type="EMBL" id="DTKL01000081">
    <property type="protein sequence ID" value="HGY95646.1"/>
    <property type="molecule type" value="Genomic_DNA"/>
</dbReference>
<keyword evidence="1" id="KW-0282">Flagellum</keyword>
<dbReference type="PANTHER" id="PTHR39185:SF1">
    <property type="entry name" value="SWARMING MOTILITY PROTEIN SWRD"/>
    <property type="match status" value="1"/>
</dbReference>
<keyword evidence="1" id="KW-0966">Cell projection</keyword>
<protein>
    <submittedName>
        <fullName evidence="1">Flagellar protein FlbD</fullName>
    </submittedName>
</protein>
<dbReference type="InterPro" id="IPR009384">
    <property type="entry name" value="SwrD-like"/>
</dbReference>
<comment type="caution">
    <text evidence="1">The sequence shown here is derived from an EMBL/GenBank/DDBJ whole genome shotgun (WGS) entry which is preliminary data.</text>
</comment>
<dbReference type="PANTHER" id="PTHR39185">
    <property type="entry name" value="SWARMING MOTILITY PROTEIN SWRD"/>
    <property type="match status" value="1"/>
</dbReference>
<proteinExistence type="predicted"/>
<reference evidence="1" key="1">
    <citation type="journal article" date="2020" name="mSystems">
        <title>Genome- and Community-Level Interaction Insights into Carbon Utilization and Element Cycling Functions of Hydrothermarchaeota in Hydrothermal Sediment.</title>
        <authorList>
            <person name="Zhou Z."/>
            <person name="Liu Y."/>
            <person name="Xu W."/>
            <person name="Pan J."/>
            <person name="Luo Z.H."/>
            <person name="Li M."/>
        </authorList>
    </citation>
    <scope>NUCLEOTIDE SEQUENCE [LARGE SCALE GENOMIC DNA]</scope>
    <source>
        <strain evidence="1">SpSt-855</strain>
    </source>
</reference>
<keyword evidence="1" id="KW-0969">Cilium</keyword>